<proteinExistence type="predicted"/>
<dbReference type="AlphaFoldDB" id="A0AAV0BFP7"/>
<evidence type="ECO:0000313" key="1">
    <source>
        <dbReference type="EMBL" id="CAH7684211.1"/>
    </source>
</evidence>
<accession>A0AAV0BFP7</accession>
<comment type="caution">
    <text evidence="1">The sequence shown here is derived from an EMBL/GenBank/DDBJ whole genome shotgun (WGS) entry which is preliminary data.</text>
</comment>
<evidence type="ECO:0000313" key="2">
    <source>
        <dbReference type="Proteomes" id="UP001153365"/>
    </source>
</evidence>
<dbReference type="EMBL" id="CALTRL010005259">
    <property type="protein sequence ID" value="CAH7684211.1"/>
    <property type="molecule type" value="Genomic_DNA"/>
</dbReference>
<dbReference type="Proteomes" id="UP001153365">
    <property type="component" value="Unassembled WGS sequence"/>
</dbReference>
<name>A0AAV0BFP7_PHAPC</name>
<keyword evidence="2" id="KW-1185">Reference proteome</keyword>
<reference evidence="1" key="1">
    <citation type="submission" date="2022-06" db="EMBL/GenBank/DDBJ databases">
        <authorList>
            <consortium name="SYNGENTA / RWTH Aachen University"/>
        </authorList>
    </citation>
    <scope>NUCLEOTIDE SEQUENCE</scope>
</reference>
<organism evidence="1 2">
    <name type="scientific">Phakopsora pachyrhizi</name>
    <name type="common">Asian soybean rust disease fungus</name>
    <dbReference type="NCBI Taxonomy" id="170000"/>
    <lineage>
        <taxon>Eukaryota</taxon>
        <taxon>Fungi</taxon>
        <taxon>Dikarya</taxon>
        <taxon>Basidiomycota</taxon>
        <taxon>Pucciniomycotina</taxon>
        <taxon>Pucciniomycetes</taxon>
        <taxon>Pucciniales</taxon>
        <taxon>Phakopsoraceae</taxon>
        <taxon>Phakopsora</taxon>
    </lineage>
</organism>
<protein>
    <submittedName>
        <fullName evidence="1">Uncharacterized protein</fullName>
    </submittedName>
</protein>
<gene>
    <name evidence="1" type="ORF">PPACK8108_LOCUS18278</name>
</gene>
<sequence length="61" mass="7084">MPSDLIEIKKSRKVPFFNVYSRHSGIVFSSHQTVRHRHSSLPEQSRIQLLKTIAHRGFINA</sequence>